<evidence type="ECO:0000313" key="2">
    <source>
        <dbReference type="EMBL" id="KAH1066086.1"/>
    </source>
</evidence>
<sequence>MPMKVLSIKYRFCASDDPVTYDSFDIRGAHGLEAMVQTHLASRAPYLELYVQFSSRNDAFAASTSTAVRKEYTTPARHSVSGWQNTEAPVFSSSTEYTTPAQHSVSGWDMHISESISDAGNTYWRTSTFTGGQATSDWGRYETFRRRDNVLPMTSIGEGTSYAAAEGRLNDESDVDPPREPGPDGAEVALFFTPEPVPTEAEGGSDEEEEDPRFRVYSPPAHMHNVHLSNDDALKFSDLPHRRRDCASSSLDSGELEIGKEFSNNDSFLGGYEVTIN</sequence>
<dbReference type="AlphaFoldDB" id="A0A9D3V1A7"/>
<name>A0A9D3V1A7_9ROSI</name>
<keyword evidence="3" id="KW-1185">Reference proteome</keyword>
<dbReference type="EMBL" id="JAIQCV010000009">
    <property type="protein sequence ID" value="KAH1066086.1"/>
    <property type="molecule type" value="Genomic_DNA"/>
</dbReference>
<protein>
    <submittedName>
        <fullName evidence="2">Uncharacterized protein</fullName>
    </submittedName>
</protein>
<reference evidence="2 3" key="1">
    <citation type="journal article" date="2021" name="Plant Biotechnol. J.">
        <title>Multi-omics assisted identification of the key and species-specific regulatory components of drought-tolerant mechanisms in Gossypium stocksii.</title>
        <authorList>
            <person name="Yu D."/>
            <person name="Ke L."/>
            <person name="Zhang D."/>
            <person name="Wu Y."/>
            <person name="Sun Y."/>
            <person name="Mei J."/>
            <person name="Sun J."/>
            <person name="Sun Y."/>
        </authorList>
    </citation>
    <scope>NUCLEOTIDE SEQUENCE [LARGE SCALE GENOMIC DNA]</scope>
    <source>
        <strain evidence="3">cv. E1</strain>
        <tissue evidence="2">Leaf</tissue>
    </source>
</reference>
<feature type="compositionally biased region" description="Basic and acidic residues" evidence="1">
    <location>
        <begin position="168"/>
        <end position="182"/>
    </location>
</feature>
<dbReference type="Proteomes" id="UP000828251">
    <property type="component" value="Unassembled WGS sequence"/>
</dbReference>
<gene>
    <name evidence="2" type="ORF">J1N35_031073</name>
</gene>
<evidence type="ECO:0000256" key="1">
    <source>
        <dbReference type="SAM" id="MobiDB-lite"/>
    </source>
</evidence>
<evidence type="ECO:0000313" key="3">
    <source>
        <dbReference type="Proteomes" id="UP000828251"/>
    </source>
</evidence>
<feature type="region of interest" description="Disordered" evidence="1">
    <location>
        <begin position="161"/>
        <end position="187"/>
    </location>
</feature>
<accession>A0A9D3V1A7</accession>
<comment type="caution">
    <text evidence="2">The sequence shown here is derived from an EMBL/GenBank/DDBJ whole genome shotgun (WGS) entry which is preliminary data.</text>
</comment>
<proteinExistence type="predicted"/>
<organism evidence="2 3">
    <name type="scientific">Gossypium stocksii</name>
    <dbReference type="NCBI Taxonomy" id="47602"/>
    <lineage>
        <taxon>Eukaryota</taxon>
        <taxon>Viridiplantae</taxon>
        <taxon>Streptophyta</taxon>
        <taxon>Embryophyta</taxon>
        <taxon>Tracheophyta</taxon>
        <taxon>Spermatophyta</taxon>
        <taxon>Magnoliopsida</taxon>
        <taxon>eudicotyledons</taxon>
        <taxon>Gunneridae</taxon>
        <taxon>Pentapetalae</taxon>
        <taxon>rosids</taxon>
        <taxon>malvids</taxon>
        <taxon>Malvales</taxon>
        <taxon>Malvaceae</taxon>
        <taxon>Malvoideae</taxon>
        <taxon>Gossypium</taxon>
    </lineage>
</organism>